<keyword evidence="6" id="KW-0732">Signal</keyword>
<dbReference type="Gene3D" id="3.30.1330.60">
    <property type="entry name" value="OmpA-like domain"/>
    <property type="match status" value="1"/>
</dbReference>
<evidence type="ECO:0000259" key="7">
    <source>
        <dbReference type="PROSITE" id="PS51123"/>
    </source>
</evidence>
<accession>A0ABS0F827</accession>
<dbReference type="EMBL" id="JADPVI010000001">
    <property type="protein sequence ID" value="MBF8455868.1"/>
    <property type="molecule type" value="Genomic_DNA"/>
</dbReference>
<keyword evidence="3" id="KW-0998">Cell outer membrane</keyword>
<evidence type="ECO:0000256" key="6">
    <source>
        <dbReference type="SAM" id="SignalP"/>
    </source>
</evidence>
<dbReference type="SUPFAM" id="SSF103088">
    <property type="entry name" value="OmpA-like"/>
    <property type="match status" value="1"/>
</dbReference>
<dbReference type="InterPro" id="IPR006665">
    <property type="entry name" value="OmpA-like"/>
</dbReference>
<dbReference type="Proteomes" id="UP000660070">
    <property type="component" value="Unassembled WGS sequence"/>
</dbReference>
<dbReference type="InterPro" id="IPR036737">
    <property type="entry name" value="OmpA-like_sf"/>
</dbReference>
<feature type="signal peptide" evidence="6">
    <location>
        <begin position="1"/>
        <end position="18"/>
    </location>
</feature>
<keyword evidence="2 4" id="KW-0472">Membrane</keyword>
<dbReference type="InterPro" id="IPR006664">
    <property type="entry name" value="OMP_bac"/>
</dbReference>
<dbReference type="Pfam" id="PF00691">
    <property type="entry name" value="OmpA"/>
    <property type="match status" value="1"/>
</dbReference>
<reference evidence="8 9" key="1">
    <citation type="submission" date="2020-11" db="EMBL/GenBank/DDBJ databases">
        <title>Kaistella gelatinilytica sp. nov., a flavobacterium isolated from Antarctic Soil.</title>
        <authorList>
            <person name="Li J."/>
        </authorList>
    </citation>
    <scope>NUCLEOTIDE SEQUENCE [LARGE SCALE GENOMIC DNA]</scope>
    <source>
        <strain evidence="8 9">G5-32</strain>
    </source>
</reference>
<feature type="region of interest" description="Disordered" evidence="5">
    <location>
        <begin position="39"/>
        <end position="65"/>
    </location>
</feature>
<evidence type="ECO:0000313" key="9">
    <source>
        <dbReference type="Proteomes" id="UP000660070"/>
    </source>
</evidence>
<dbReference type="PROSITE" id="PS51123">
    <property type="entry name" value="OMPA_2"/>
    <property type="match status" value="1"/>
</dbReference>
<protein>
    <submittedName>
        <fullName evidence="8">OmpA family protein</fullName>
    </submittedName>
</protein>
<feature type="domain" description="OmpA-like" evidence="7">
    <location>
        <begin position="283"/>
        <end position="399"/>
    </location>
</feature>
<proteinExistence type="predicted"/>
<feature type="chain" id="PRO_5047094572" evidence="6">
    <location>
        <begin position="19"/>
        <end position="399"/>
    </location>
</feature>
<feature type="compositionally biased region" description="Basic and acidic residues" evidence="5">
    <location>
        <begin position="39"/>
        <end position="56"/>
    </location>
</feature>
<dbReference type="PANTHER" id="PTHR30329">
    <property type="entry name" value="STATOR ELEMENT OF FLAGELLAR MOTOR COMPLEX"/>
    <property type="match status" value="1"/>
</dbReference>
<keyword evidence="9" id="KW-1185">Reference proteome</keyword>
<evidence type="ECO:0000256" key="4">
    <source>
        <dbReference type="PROSITE-ProRule" id="PRU00473"/>
    </source>
</evidence>
<name>A0ABS0F827_9FLAO</name>
<dbReference type="InterPro" id="IPR013320">
    <property type="entry name" value="ConA-like_dom_sf"/>
</dbReference>
<dbReference type="CDD" id="cd07185">
    <property type="entry name" value="OmpA_C-like"/>
    <property type="match status" value="1"/>
</dbReference>
<dbReference type="Gene3D" id="2.60.120.200">
    <property type="match status" value="1"/>
</dbReference>
<comment type="subcellular location">
    <subcellularLocation>
        <location evidence="1">Cell outer membrane</location>
    </subcellularLocation>
</comment>
<evidence type="ECO:0000313" key="8">
    <source>
        <dbReference type="EMBL" id="MBF8455868.1"/>
    </source>
</evidence>
<dbReference type="SUPFAM" id="SSF49899">
    <property type="entry name" value="Concanavalin A-like lectins/glucanases"/>
    <property type="match status" value="1"/>
</dbReference>
<organism evidence="8 9">
    <name type="scientific">Kaistella gelatinilytica</name>
    <dbReference type="NCBI Taxonomy" id="2787636"/>
    <lineage>
        <taxon>Bacteria</taxon>
        <taxon>Pseudomonadati</taxon>
        <taxon>Bacteroidota</taxon>
        <taxon>Flavobacteriia</taxon>
        <taxon>Flavobacteriales</taxon>
        <taxon>Weeksellaceae</taxon>
        <taxon>Chryseobacterium group</taxon>
        <taxon>Kaistella</taxon>
    </lineage>
</organism>
<evidence type="ECO:0000256" key="2">
    <source>
        <dbReference type="ARBA" id="ARBA00023136"/>
    </source>
</evidence>
<dbReference type="PANTHER" id="PTHR30329:SF21">
    <property type="entry name" value="LIPOPROTEIN YIAD-RELATED"/>
    <property type="match status" value="1"/>
</dbReference>
<gene>
    <name evidence="8" type="ORF">IV494_01630</name>
</gene>
<comment type="caution">
    <text evidence="8">The sequence shown here is derived from an EMBL/GenBank/DDBJ whole genome shotgun (WGS) entry which is preliminary data.</text>
</comment>
<evidence type="ECO:0000256" key="1">
    <source>
        <dbReference type="ARBA" id="ARBA00004442"/>
    </source>
</evidence>
<dbReference type="InterPro" id="IPR050330">
    <property type="entry name" value="Bact_OuterMem_StrucFunc"/>
</dbReference>
<dbReference type="RefSeq" id="WP_196078429.1">
    <property type="nucleotide sequence ID" value="NZ_JADPVI010000001.1"/>
</dbReference>
<evidence type="ECO:0000256" key="5">
    <source>
        <dbReference type="SAM" id="MobiDB-lite"/>
    </source>
</evidence>
<evidence type="ECO:0000256" key="3">
    <source>
        <dbReference type="ARBA" id="ARBA00023237"/>
    </source>
</evidence>
<dbReference type="PRINTS" id="PR01021">
    <property type="entry name" value="OMPADOMAIN"/>
</dbReference>
<sequence length="399" mass="45568">MKILITTLFVFLFTFSYSQITNNLGKKAQNSTEKAFEKKVYNRTNEKPDSSEDSRSGGKSSAQNSDFISGTKVLFEENFRNDAEGDFPVEWFTNSSGEIKTINNKKWLQLSDKGSFTPIKLTQLPENFTFEFDVTTTDNYNFYSTPLQVVFTEKKTKIDQIWNTTLKRKEAVIFNIHPASSLSGSGRSEVFVIADKKEFIKNKVDVPVFSKNNKTVHVQVWRQKSRFRMYVDGKKFWDLPSAFGDVNYNQVIFFIGTYKNSNDKLFISNIKLAEAGEDLRHQLLENGSFSTTDILFDTNKTIIKPSSFKILDELGNVLRENPKVNISITGHTDNVGKDADNQKLSENRSKAVADYFKTKFKISASILETFGKGASEPLNENSSEKDKMQNRRVEFKVIK</sequence>